<dbReference type="STRING" id="329726.AM1_3365"/>
<name>B0C013_ACAM1</name>
<organism evidence="1 2">
    <name type="scientific">Acaryochloris marina (strain MBIC 11017)</name>
    <dbReference type="NCBI Taxonomy" id="329726"/>
    <lineage>
        <taxon>Bacteria</taxon>
        <taxon>Bacillati</taxon>
        <taxon>Cyanobacteriota</taxon>
        <taxon>Cyanophyceae</taxon>
        <taxon>Acaryochloridales</taxon>
        <taxon>Acaryochloridaceae</taxon>
        <taxon>Acaryochloris</taxon>
    </lineage>
</organism>
<protein>
    <submittedName>
        <fullName evidence="1">Uncharacterized protein</fullName>
    </submittedName>
</protein>
<sequence>MFESVQSNLGILYFDHSFLKNLVSTGYKINSCCLSLR</sequence>
<reference evidence="1 2" key="1">
    <citation type="journal article" date="2008" name="Proc. Natl. Acad. Sci. U.S.A.">
        <title>Niche adaptation and genome expansion in the chlorophyll d-producing cyanobacterium Acaryochloris marina.</title>
        <authorList>
            <person name="Swingley W.D."/>
            <person name="Chen M."/>
            <person name="Cheung P.C."/>
            <person name="Conrad A.L."/>
            <person name="Dejesa L.C."/>
            <person name="Hao J."/>
            <person name="Honchak B.M."/>
            <person name="Karbach L.E."/>
            <person name="Kurdoglu A."/>
            <person name="Lahiri S."/>
            <person name="Mastrian S.D."/>
            <person name="Miyashita H."/>
            <person name="Page L."/>
            <person name="Ramakrishna P."/>
            <person name="Satoh S."/>
            <person name="Sattley W.M."/>
            <person name="Shimada Y."/>
            <person name="Taylor H.L."/>
            <person name="Tomo T."/>
            <person name="Tsuchiya T."/>
            <person name="Wang Z.T."/>
            <person name="Raymond J."/>
            <person name="Mimuro M."/>
            <person name="Blankenship R.E."/>
            <person name="Touchman J.W."/>
        </authorList>
    </citation>
    <scope>NUCLEOTIDE SEQUENCE [LARGE SCALE GENOMIC DNA]</scope>
    <source>
        <strain evidence="2">MBIC 11017</strain>
    </source>
</reference>
<keyword evidence="2" id="KW-1185">Reference proteome</keyword>
<dbReference type="EMBL" id="CP000828">
    <property type="protein sequence ID" value="ABW28360.1"/>
    <property type="molecule type" value="Genomic_DNA"/>
</dbReference>
<evidence type="ECO:0000313" key="2">
    <source>
        <dbReference type="Proteomes" id="UP000000268"/>
    </source>
</evidence>
<dbReference type="HOGENOM" id="CLU_3338737_0_0_3"/>
<proteinExistence type="predicted"/>
<dbReference type="Proteomes" id="UP000000268">
    <property type="component" value="Chromosome"/>
</dbReference>
<dbReference type="AlphaFoldDB" id="B0C013"/>
<evidence type="ECO:0000313" key="1">
    <source>
        <dbReference type="EMBL" id="ABW28360.1"/>
    </source>
</evidence>
<gene>
    <name evidence="1" type="ordered locus">AM1_3365</name>
</gene>
<dbReference type="KEGG" id="amr:AM1_3365"/>
<accession>B0C013</accession>